<comment type="similarity">
    <text evidence="2">Belongs to the peptidase S54 family.</text>
</comment>
<keyword evidence="11" id="KW-1185">Reference proteome</keyword>
<gene>
    <name evidence="10" type="primary">RBL5</name>
    <name evidence="10" type="ORF">LSUB1_G000794</name>
</gene>
<dbReference type="InterPro" id="IPR050925">
    <property type="entry name" value="Rhomboid_protease_S54"/>
</dbReference>
<feature type="compositionally biased region" description="Pro residues" evidence="7">
    <location>
        <begin position="42"/>
        <end position="52"/>
    </location>
</feature>
<dbReference type="Proteomes" id="UP000462212">
    <property type="component" value="Unassembled WGS sequence"/>
</dbReference>
<dbReference type="InterPro" id="IPR035952">
    <property type="entry name" value="Rhomboid-like_sf"/>
</dbReference>
<feature type="non-terminal residue" evidence="10">
    <location>
        <position position="1"/>
    </location>
</feature>
<evidence type="ECO:0000259" key="9">
    <source>
        <dbReference type="Pfam" id="PF01694"/>
    </source>
</evidence>
<sequence length="268" mass="29559">MSTPVMSFLQRGSKLPLSRFSPIVRFKVKPKPKAFSSFCSSSPPPPPPPPHSGPQIHDSPVRVVGGIVALCIAATTWNEYMKTQPVTKQSKWLSDFRNSWILSRRNMEEGRWYTLITSTFMHNGWGHLLFNMFGLWSFGRPIARAFGIPSFLALYFGSGIAGGLLQDWHWKRTLPPGGNAAAVGASGCVVGLLGALTLVAPRMGVRFFFVPMTMWQSTLVGVVFSGVCIQTGFLPWIGHVDHLGGMAFGAVYLFLAMRRGRIFSRKVP</sequence>
<evidence type="ECO:0000256" key="5">
    <source>
        <dbReference type="ARBA" id="ARBA00022989"/>
    </source>
</evidence>
<feature type="transmembrane region" description="Helical" evidence="8">
    <location>
        <begin position="145"/>
        <end position="165"/>
    </location>
</feature>
<feature type="transmembrane region" description="Helical" evidence="8">
    <location>
        <begin position="177"/>
        <end position="200"/>
    </location>
</feature>
<dbReference type="GO" id="GO:0016020">
    <property type="term" value="C:membrane"/>
    <property type="evidence" value="ECO:0007669"/>
    <property type="project" value="UniProtKB-SubCell"/>
</dbReference>
<feature type="transmembrane region" description="Helical" evidence="8">
    <location>
        <begin position="112"/>
        <end position="133"/>
    </location>
</feature>
<comment type="subcellular location">
    <subcellularLocation>
        <location evidence="1">Membrane</location>
        <topology evidence="1">Multi-pass membrane protein</topology>
    </subcellularLocation>
</comment>
<keyword evidence="6 8" id="KW-0472">Membrane</keyword>
<accession>A0A8H8RU52</accession>
<evidence type="ECO:0000313" key="11">
    <source>
        <dbReference type="Proteomes" id="UP000462212"/>
    </source>
</evidence>
<dbReference type="Pfam" id="PF01694">
    <property type="entry name" value="Rhomboid"/>
    <property type="match status" value="1"/>
</dbReference>
<dbReference type="PANTHER" id="PTHR43731">
    <property type="entry name" value="RHOMBOID PROTEASE"/>
    <property type="match status" value="1"/>
</dbReference>
<evidence type="ECO:0000256" key="4">
    <source>
        <dbReference type="ARBA" id="ARBA00022801"/>
    </source>
</evidence>
<keyword evidence="5 8" id="KW-1133">Transmembrane helix</keyword>
<feature type="transmembrane region" description="Helical" evidence="8">
    <location>
        <begin position="207"/>
        <end position="227"/>
    </location>
</feature>
<organism evidence="10 11">
    <name type="scientific">Lachnellula subtilissima</name>
    <dbReference type="NCBI Taxonomy" id="602034"/>
    <lineage>
        <taxon>Eukaryota</taxon>
        <taxon>Fungi</taxon>
        <taxon>Dikarya</taxon>
        <taxon>Ascomycota</taxon>
        <taxon>Pezizomycotina</taxon>
        <taxon>Leotiomycetes</taxon>
        <taxon>Helotiales</taxon>
        <taxon>Lachnaceae</taxon>
        <taxon>Lachnellula</taxon>
    </lineage>
</organism>
<dbReference type="AlphaFoldDB" id="A0A8H8RU52"/>
<dbReference type="Gene3D" id="1.20.1540.10">
    <property type="entry name" value="Rhomboid-like"/>
    <property type="match status" value="1"/>
</dbReference>
<feature type="domain" description="Peptidase S54 rhomboid" evidence="9">
    <location>
        <begin position="110"/>
        <end position="258"/>
    </location>
</feature>
<keyword evidence="4" id="KW-0378">Hydrolase</keyword>
<evidence type="ECO:0000256" key="2">
    <source>
        <dbReference type="ARBA" id="ARBA00009045"/>
    </source>
</evidence>
<evidence type="ECO:0000256" key="8">
    <source>
        <dbReference type="SAM" id="Phobius"/>
    </source>
</evidence>
<dbReference type="SUPFAM" id="SSF144091">
    <property type="entry name" value="Rhomboid-like"/>
    <property type="match status" value="1"/>
</dbReference>
<evidence type="ECO:0000256" key="7">
    <source>
        <dbReference type="SAM" id="MobiDB-lite"/>
    </source>
</evidence>
<dbReference type="EMBL" id="QGMJ01000117">
    <property type="protein sequence ID" value="TVY41920.1"/>
    <property type="molecule type" value="Genomic_DNA"/>
</dbReference>
<proteinExistence type="inferred from homology"/>
<dbReference type="OrthoDB" id="418595at2759"/>
<name>A0A8H8RU52_9HELO</name>
<reference evidence="10 11" key="1">
    <citation type="submission" date="2018-05" db="EMBL/GenBank/DDBJ databases">
        <title>Genome sequencing and assembly of the regulated plant pathogen Lachnellula willkommii and related sister species for the development of diagnostic species identification markers.</title>
        <authorList>
            <person name="Giroux E."/>
            <person name="Bilodeau G."/>
        </authorList>
    </citation>
    <scope>NUCLEOTIDE SEQUENCE [LARGE SCALE GENOMIC DNA]</scope>
    <source>
        <strain evidence="10 11">CBS 197.66</strain>
    </source>
</reference>
<feature type="region of interest" description="Disordered" evidence="7">
    <location>
        <begin position="35"/>
        <end position="56"/>
    </location>
</feature>
<feature type="transmembrane region" description="Helical" evidence="8">
    <location>
        <begin position="233"/>
        <end position="255"/>
    </location>
</feature>
<keyword evidence="3 8" id="KW-0812">Transmembrane</keyword>
<protein>
    <submittedName>
        <fullName evidence="10">RHOMBOID-like protein</fullName>
    </submittedName>
</protein>
<dbReference type="GO" id="GO:0004252">
    <property type="term" value="F:serine-type endopeptidase activity"/>
    <property type="evidence" value="ECO:0007669"/>
    <property type="project" value="InterPro"/>
</dbReference>
<evidence type="ECO:0000256" key="3">
    <source>
        <dbReference type="ARBA" id="ARBA00022692"/>
    </source>
</evidence>
<evidence type="ECO:0000256" key="6">
    <source>
        <dbReference type="ARBA" id="ARBA00023136"/>
    </source>
</evidence>
<evidence type="ECO:0000256" key="1">
    <source>
        <dbReference type="ARBA" id="ARBA00004141"/>
    </source>
</evidence>
<evidence type="ECO:0000313" key="10">
    <source>
        <dbReference type="EMBL" id="TVY41920.1"/>
    </source>
</evidence>
<comment type="caution">
    <text evidence="10">The sequence shown here is derived from an EMBL/GenBank/DDBJ whole genome shotgun (WGS) entry which is preliminary data.</text>
</comment>
<dbReference type="InterPro" id="IPR022764">
    <property type="entry name" value="Peptidase_S54_rhomboid_dom"/>
</dbReference>
<dbReference type="PANTHER" id="PTHR43731:SF14">
    <property type="entry name" value="PRESENILIN-ASSOCIATED RHOMBOID-LIKE PROTEIN, MITOCHONDRIAL"/>
    <property type="match status" value="1"/>
</dbReference>